<dbReference type="AlphaFoldDB" id="A0A381T6Y5"/>
<evidence type="ECO:0000313" key="1">
    <source>
        <dbReference type="EMBL" id="SVA11952.1"/>
    </source>
</evidence>
<dbReference type="GO" id="GO:0003824">
    <property type="term" value="F:catalytic activity"/>
    <property type="evidence" value="ECO:0007669"/>
    <property type="project" value="InterPro"/>
</dbReference>
<dbReference type="Gene3D" id="2.40.37.10">
    <property type="entry name" value="Lyase, Ornithine Decarboxylase, Chain A, domain 1"/>
    <property type="match status" value="1"/>
</dbReference>
<sequence>MTEMVEHTLSKVVILKDHQFKKIKKITYMSYFTYSNNFLKSEGVEIQKIAESRATPFYCYSKKAITENYNNFKNSFKNMDVKICFSLKSNSNLSV</sequence>
<accession>A0A381T6Y5</accession>
<feature type="non-terminal residue" evidence="1">
    <location>
        <position position="95"/>
    </location>
</feature>
<protein>
    <recommendedName>
        <fullName evidence="2">Orn/DAP/Arg decarboxylase 2 N-terminal domain-containing protein</fullName>
    </recommendedName>
</protein>
<gene>
    <name evidence="1" type="ORF">METZ01_LOCUS64806</name>
</gene>
<reference evidence="1" key="1">
    <citation type="submission" date="2018-05" db="EMBL/GenBank/DDBJ databases">
        <authorList>
            <person name="Lanie J.A."/>
            <person name="Ng W.-L."/>
            <person name="Kazmierczak K.M."/>
            <person name="Andrzejewski T.M."/>
            <person name="Davidsen T.M."/>
            <person name="Wayne K.J."/>
            <person name="Tettelin H."/>
            <person name="Glass J.I."/>
            <person name="Rusch D."/>
            <person name="Podicherti R."/>
            <person name="Tsui H.-C.T."/>
            <person name="Winkler M.E."/>
        </authorList>
    </citation>
    <scope>NUCLEOTIDE SEQUENCE</scope>
</reference>
<dbReference type="SUPFAM" id="SSF51419">
    <property type="entry name" value="PLP-binding barrel"/>
    <property type="match status" value="1"/>
</dbReference>
<proteinExistence type="predicted"/>
<dbReference type="InterPro" id="IPR029066">
    <property type="entry name" value="PLP-binding_barrel"/>
</dbReference>
<evidence type="ECO:0008006" key="2">
    <source>
        <dbReference type="Google" id="ProtNLM"/>
    </source>
</evidence>
<organism evidence="1">
    <name type="scientific">marine metagenome</name>
    <dbReference type="NCBI Taxonomy" id="408172"/>
    <lineage>
        <taxon>unclassified sequences</taxon>
        <taxon>metagenomes</taxon>
        <taxon>ecological metagenomes</taxon>
    </lineage>
</organism>
<name>A0A381T6Y5_9ZZZZ</name>
<dbReference type="EMBL" id="UINC01004120">
    <property type="protein sequence ID" value="SVA11952.1"/>
    <property type="molecule type" value="Genomic_DNA"/>
</dbReference>
<dbReference type="InterPro" id="IPR009006">
    <property type="entry name" value="Ala_racemase/Decarboxylase_C"/>
</dbReference>
<dbReference type="Gene3D" id="3.20.20.10">
    <property type="entry name" value="Alanine racemase"/>
    <property type="match status" value="1"/>
</dbReference>